<organism evidence="8 9">
    <name type="scientific">Umezawaea tangerina</name>
    <dbReference type="NCBI Taxonomy" id="84725"/>
    <lineage>
        <taxon>Bacteria</taxon>
        <taxon>Bacillati</taxon>
        <taxon>Actinomycetota</taxon>
        <taxon>Actinomycetes</taxon>
        <taxon>Pseudonocardiales</taxon>
        <taxon>Pseudonocardiaceae</taxon>
        <taxon>Umezawaea</taxon>
    </lineage>
</organism>
<dbReference type="InterPro" id="IPR036922">
    <property type="entry name" value="Rieske_2Fe-2S_sf"/>
</dbReference>
<keyword evidence="1" id="KW-0001">2Fe-2S</keyword>
<dbReference type="InterPro" id="IPR017941">
    <property type="entry name" value="Rieske_2Fe-2S"/>
</dbReference>
<dbReference type="PROSITE" id="PS51296">
    <property type="entry name" value="RIESKE"/>
    <property type="match status" value="1"/>
</dbReference>
<keyword evidence="4" id="KW-0411">Iron-sulfur</keyword>
<dbReference type="Proteomes" id="UP000239494">
    <property type="component" value="Unassembled WGS sequence"/>
</dbReference>
<evidence type="ECO:0000256" key="4">
    <source>
        <dbReference type="ARBA" id="ARBA00023014"/>
    </source>
</evidence>
<evidence type="ECO:0000256" key="5">
    <source>
        <dbReference type="SAM" id="MobiDB-lite"/>
    </source>
</evidence>
<evidence type="ECO:0000256" key="1">
    <source>
        <dbReference type="ARBA" id="ARBA00022714"/>
    </source>
</evidence>
<gene>
    <name evidence="8" type="ORF">CLV43_12524</name>
</gene>
<feature type="domain" description="Rieske" evidence="7">
    <location>
        <begin position="65"/>
        <end position="158"/>
    </location>
</feature>
<evidence type="ECO:0000256" key="6">
    <source>
        <dbReference type="SAM" id="SignalP"/>
    </source>
</evidence>
<dbReference type="AlphaFoldDB" id="A0A2T0S8E9"/>
<feature type="chain" id="PRO_5015667423" evidence="6">
    <location>
        <begin position="32"/>
        <end position="159"/>
    </location>
</feature>
<dbReference type="GO" id="GO:0016705">
    <property type="term" value="F:oxidoreductase activity, acting on paired donors, with incorporation or reduction of molecular oxygen"/>
    <property type="evidence" value="ECO:0007669"/>
    <property type="project" value="UniProtKB-ARBA"/>
</dbReference>
<dbReference type="GO" id="GO:0004497">
    <property type="term" value="F:monooxygenase activity"/>
    <property type="evidence" value="ECO:0007669"/>
    <property type="project" value="UniProtKB-ARBA"/>
</dbReference>
<dbReference type="GO" id="GO:0051537">
    <property type="term" value="F:2 iron, 2 sulfur cluster binding"/>
    <property type="evidence" value="ECO:0007669"/>
    <property type="project" value="UniProtKB-KW"/>
</dbReference>
<evidence type="ECO:0000259" key="7">
    <source>
        <dbReference type="PROSITE" id="PS51296"/>
    </source>
</evidence>
<evidence type="ECO:0000256" key="3">
    <source>
        <dbReference type="ARBA" id="ARBA00023004"/>
    </source>
</evidence>
<keyword evidence="9" id="KW-1185">Reference proteome</keyword>
<keyword evidence="6" id="KW-0732">Signal</keyword>
<keyword evidence="2" id="KW-0479">Metal-binding</keyword>
<protein>
    <submittedName>
        <fullName evidence="8">Nitrite reductase/ring-hydroxylating ferredoxin subunit</fullName>
    </submittedName>
</protein>
<dbReference type="CDD" id="cd03467">
    <property type="entry name" value="Rieske"/>
    <property type="match status" value="1"/>
</dbReference>
<dbReference type="SUPFAM" id="SSF50022">
    <property type="entry name" value="ISP domain"/>
    <property type="match status" value="1"/>
</dbReference>
<dbReference type="Pfam" id="PF00355">
    <property type="entry name" value="Rieske"/>
    <property type="match status" value="1"/>
</dbReference>
<dbReference type="Gene3D" id="2.102.10.10">
    <property type="entry name" value="Rieske [2Fe-2S] iron-sulphur domain"/>
    <property type="match status" value="1"/>
</dbReference>
<sequence>MTSLTENAALTSRRSMLCGLAVAMVVPGGLAACSTTTSTPSTGGTTGGGSTPTTGGTGTTGGAASGLAALADVPDGGGLIVESAGKPLVLTRTGETVKAFGAACPHQGTTVGAPKSGVITCPNHGSQFSATDGSLKKGPATKGLTEVPVKVADGQVVMA</sequence>
<evidence type="ECO:0000313" key="9">
    <source>
        <dbReference type="Proteomes" id="UP000239494"/>
    </source>
</evidence>
<feature type="region of interest" description="Disordered" evidence="5">
    <location>
        <begin position="35"/>
        <end position="64"/>
    </location>
</feature>
<keyword evidence="3" id="KW-0408">Iron</keyword>
<evidence type="ECO:0000313" key="8">
    <source>
        <dbReference type="EMBL" id="PRY29675.1"/>
    </source>
</evidence>
<name>A0A2T0S8E9_9PSEU</name>
<dbReference type="EMBL" id="PVTF01000025">
    <property type="protein sequence ID" value="PRY29675.1"/>
    <property type="molecule type" value="Genomic_DNA"/>
</dbReference>
<dbReference type="RefSeq" id="WP_245887519.1">
    <property type="nucleotide sequence ID" value="NZ_PVTF01000025.1"/>
</dbReference>
<reference evidence="8 9" key="1">
    <citation type="submission" date="2018-03" db="EMBL/GenBank/DDBJ databases">
        <title>Genomic Encyclopedia of Archaeal and Bacterial Type Strains, Phase II (KMG-II): from individual species to whole genera.</title>
        <authorList>
            <person name="Goeker M."/>
        </authorList>
    </citation>
    <scope>NUCLEOTIDE SEQUENCE [LARGE SCALE GENOMIC DNA]</scope>
    <source>
        <strain evidence="8 9">DSM 44720</strain>
    </source>
</reference>
<feature type="compositionally biased region" description="Gly residues" evidence="5">
    <location>
        <begin position="44"/>
        <end position="64"/>
    </location>
</feature>
<accession>A0A2T0S8E9</accession>
<feature type="signal peptide" evidence="6">
    <location>
        <begin position="1"/>
        <end position="31"/>
    </location>
</feature>
<comment type="caution">
    <text evidence="8">The sequence shown here is derived from an EMBL/GenBank/DDBJ whole genome shotgun (WGS) entry which is preliminary data.</text>
</comment>
<proteinExistence type="predicted"/>
<dbReference type="GO" id="GO:0046872">
    <property type="term" value="F:metal ion binding"/>
    <property type="evidence" value="ECO:0007669"/>
    <property type="project" value="UniProtKB-KW"/>
</dbReference>
<evidence type="ECO:0000256" key="2">
    <source>
        <dbReference type="ARBA" id="ARBA00022723"/>
    </source>
</evidence>